<evidence type="ECO:0000313" key="1">
    <source>
        <dbReference type="EMBL" id="OYR18229.1"/>
    </source>
</evidence>
<protein>
    <submittedName>
        <fullName evidence="1">Uncharacterized protein</fullName>
    </submittedName>
</protein>
<proteinExistence type="predicted"/>
<dbReference type="Proteomes" id="UP000215590">
    <property type="component" value="Unassembled WGS sequence"/>
</dbReference>
<accession>A0A256FTQ4</accession>
<dbReference type="AlphaFoldDB" id="A0A256FTQ4"/>
<evidence type="ECO:0000313" key="2">
    <source>
        <dbReference type="Proteomes" id="UP000215590"/>
    </source>
</evidence>
<keyword evidence="2" id="KW-1185">Reference proteome</keyword>
<reference evidence="1 2" key="1">
    <citation type="submission" date="2017-07" db="EMBL/GenBank/DDBJ databases">
        <title>Phylogenetic study on the rhizospheric bacterium Ochrobactrum sp. A44.</title>
        <authorList>
            <person name="Krzyzanowska D.M."/>
            <person name="Ossowicki A."/>
            <person name="Rajewska M."/>
            <person name="Maciag T."/>
            <person name="Kaczynski Z."/>
            <person name="Czerwicka M."/>
            <person name="Jafra S."/>
        </authorList>
    </citation>
    <scope>NUCLEOTIDE SEQUENCE [LARGE SCALE GENOMIC DNA]</scope>
    <source>
        <strain evidence="1 2">DSM 7216</strain>
    </source>
</reference>
<organism evidence="1 2">
    <name type="scientific">Brucella thiophenivorans</name>
    <dbReference type="NCBI Taxonomy" id="571255"/>
    <lineage>
        <taxon>Bacteria</taxon>
        <taxon>Pseudomonadati</taxon>
        <taxon>Pseudomonadota</taxon>
        <taxon>Alphaproteobacteria</taxon>
        <taxon>Hyphomicrobiales</taxon>
        <taxon>Brucellaceae</taxon>
        <taxon>Brucella/Ochrobactrum group</taxon>
        <taxon>Brucella</taxon>
    </lineage>
</organism>
<dbReference type="EMBL" id="NNRJ01000027">
    <property type="protein sequence ID" value="OYR18229.1"/>
    <property type="molecule type" value="Genomic_DNA"/>
</dbReference>
<sequence length="43" mass="4852">MAAEKEFGKKIVEVDSHFDADNHVDPWSPKYSETGSAKRALLF</sequence>
<comment type="caution">
    <text evidence="1">The sequence shown here is derived from an EMBL/GenBank/DDBJ whole genome shotgun (WGS) entry which is preliminary data.</text>
</comment>
<name>A0A256FTQ4_9HYPH</name>
<gene>
    <name evidence="1" type="ORF">CEV31_4241</name>
</gene>